<name>A0A918XS48_9PROT</name>
<proteinExistence type="predicted"/>
<dbReference type="InterPro" id="IPR038740">
    <property type="entry name" value="BioF2-like_GNAT_dom"/>
</dbReference>
<dbReference type="Pfam" id="PF13480">
    <property type="entry name" value="Acetyltransf_6"/>
    <property type="match status" value="1"/>
</dbReference>
<dbReference type="Proteomes" id="UP000630353">
    <property type="component" value="Unassembled WGS sequence"/>
</dbReference>
<dbReference type="InterPro" id="IPR016181">
    <property type="entry name" value="Acyl_CoA_acyltransferase"/>
</dbReference>
<feature type="domain" description="BioF2-like acetyltransferase" evidence="1">
    <location>
        <begin position="141"/>
        <end position="265"/>
    </location>
</feature>
<evidence type="ECO:0000313" key="3">
    <source>
        <dbReference type="Proteomes" id="UP000630353"/>
    </source>
</evidence>
<reference evidence="2" key="1">
    <citation type="journal article" date="2014" name="Int. J. Syst. Evol. Microbiol.">
        <title>Complete genome sequence of Corynebacterium casei LMG S-19264T (=DSM 44701T), isolated from a smear-ripened cheese.</title>
        <authorList>
            <consortium name="US DOE Joint Genome Institute (JGI-PGF)"/>
            <person name="Walter F."/>
            <person name="Albersmeier A."/>
            <person name="Kalinowski J."/>
            <person name="Ruckert C."/>
        </authorList>
    </citation>
    <scope>NUCLEOTIDE SEQUENCE</scope>
    <source>
        <strain evidence="2">KCTC 42651</strain>
    </source>
</reference>
<organism evidence="2 3">
    <name type="scientific">Thalassobaculum fulvum</name>
    <dbReference type="NCBI Taxonomy" id="1633335"/>
    <lineage>
        <taxon>Bacteria</taxon>
        <taxon>Pseudomonadati</taxon>
        <taxon>Pseudomonadota</taxon>
        <taxon>Alphaproteobacteria</taxon>
        <taxon>Rhodospirillales</taxon>
        <taxon>Thalassobaculaceae</taxon>
        <taxon>Thalassobaculum</taxon>
    </lineage>
</organism>
<dbReference type="AlphaFoldDB" id="A0A918XS48"/>
<dbReference type="SUPFAM" id="SSF55729">
    <property type="entry name" value="Acyl-CoA N-acyltransferases (Nat)"/>
    <property type="match status" value="1"/>
</dbReference>
<keyword evidence="3" id="KW-1185">Reference proteome</keyword>
<reference evidence="2" key="2">
    <citation type="submission" date="2020-09" db="EMBL/GenBank/DDBJ databases">
        <authorList>
            <person name="Sun Q."/>
            <person name="Kim S."/>
        </authorList>
    </citation>
    <scope>NUCLEOTIDE SEQUENCE</scope>
    <source>
        <strain evidence="2">KCTC 42651</strain>
    </source>
</reference>
<dbReference type="RefSeq" id="WP_189990051.1">
    <property type="nucleotide sequence ID" value="NZ_BMZS01000005.1"/>
</dbReference>
<sequence length="330" mass="34704">MSATGVSTVTLDQPDRWAQIVAGIGGPGLTPGYALGLAQSGPAPMLVEVGRPGARLVFCAIEREWQGTRDIATGYGLTGAWMSEPDTGLLATWHRHATARGYVAGYLQLAPGLVEAMPELEAPAHNEVFLARLGQGAPSAHSRNLRDKIDAALARGAALRHDPRDLVPALVDLYPETMARVGAPALFTPRTLETWATMPGAMLVGAAVGGRIEAVSLFLVHAGMAEYHLNVSTEAGRGMAALLLESAFARLPELGAQTLNLGGGVRRDDGLAVFKRRFGARAVPLGAVRQIYDEPAFASLCARAGVSREDGRFPPYRFGPAPADRAGDGP</sequence>
<evidence type="ECO:0000259" key="1">
    <source>
        <dbReference type="Pfam" id="PF13480"/>
    </source>
</evidence>
<protein>
    <recommendedName>
        <fullName evidence="1">BioF2-like acetyltransferase domain-containing protein</fullName>
    </recommendedName>
</protein>
<evidence type="ECO:0000313" key="2">
    <source>
        <dbReference type="EMBL" id="GHD51186.1"/>
    </source>
</evidence>
<dbReference type="Gene3D" id="3.40.630.30">
    <property type="match status" value="1"/>
</dbReference>
<gene>
    <name evidence="2" type="ORF">GCM10017083_25320</name>
</gene>
<comment type="caution">
    <text evidence="2">The sequence shown here is derived from an EMBL/GenBank/DDBJ whole genome shotgun (WGS) entry which is preliminary data.</text>
</comment>
<dbReference type="EMBL" id="BMZS01000005">
    <property type="protein sequence ID" value="GHD51186.1"/>
    <property type="molecule type" value="Genomic_DNA"/>
</dbReference>
<accession>A0A918XS48</accession>